<dbReference type="Proteomes" id="UP000188268">
    <property type="component" value="Unassembled WGS sequence"/>
</dbReference>
<keyword evidence="2" id="KW-1185">Reference proteome</keyword>
<name>A0A1R3HB62_COCAP</name>
<dbReference type="Gramene" id="OMO67581">
    <property type="protein sequence ID" value="OMO67581"/>
    <property type="gene ID" value="CCACVL1_20440"/>
</dbReference>
<sequence>MEERERRYYSGEMLTCNKWRCGAVQIFTWQVGYFHVSKCKPLME</sequence>
<accession>A0A1R3HB62</accession>
<protein>
    <submittedName>
        <fullName evidence="1">Uncharacterized protein</fullName>
    </submittedName>
</protein>
<proteinExistence type="predicted"/>
<organism evidence="1 2">
    <name type="scientific">Corchorus capsularis</name>
    <name type="common">Jute</name>
    <dbReference type="NCBI Taxonomy" id="210143"/>
    <lineage>
        <taxon>Eukaryota</taxon>
        <taxon>Viridiplantae</taxon>
        <taxon>Streptophyta</taxon>
        <taxon>Embryophyta</taxon>
        <taxon>Tracheophyta</taxon>
        <taxon>Spermatophyta</taxon>
        <taxon>Magnoliopsida</taxon>
        <taxon>eudicotyledons</taxon>
        <taxon>Gunneridae</taxon>
        <taxon>Pentapetalae</taxon>
        <taxon>rosids</taxon>
        <taxon>malvids</taxon>
        <taxon>Malvales</taxon>
        <taxon>Malvaceae</taxon>
        <taxon>Grewioideae</taxon>
        <taxon>Apeibeae</taxon>
        <taxon>Corchorus</taxon>
    </lineage>
</organism>
<evidence type="ECO:0000313" key="2">
    <source>
        <dbReference type="Proteomes" id="UP000188268"/>
    </source>
</evidence>
<evidence type="ECO:0000313" key="1">
    <source>
        <dbReference type="EMBL" id="OMO67581.1"/>
    </source>
</evidence>
<dbReference type="AlphaFoldDB" id="A0A1R3HB62"/>
<reference evidence="1 2" key="1">
    <citation type="submission" date="2013-09" db="EMBL/GenBank/DDBJ databases">
        <title>Corchorus capsularis genome sequencing.</title>
        <authorList>
            <person name="Alam M."/>
            <person name="Haque M.S."/>
            <person name="Islam M.S."/>
            <person name="Emdad E.M."/>
            <person name="Islam M.M."/>
            <person name="Ahmed B."/>
            <person name="Halim A."/>
            <person name="Hossen Q.M.M."/>
            <person name="Hossain M.Z."/>
            <person name="Ahmed R."/>
            <person name="Khan M.M."/>
            <person name="Islam R."/>
            <person name="Rashid M.M."/>
            <person name="Khan S.A."/>
            <person name="Rahman M.S."/>
            <person name="Alam M."/>
        </authorList>
    </citation>
    <scope>NUCLEOTIDE SEQUENCE [LARGE SCALE GENOMIC DNA]</scope>
    <source>
        <strain evidence="2">cv. CVL-1</strain>
        <tissue evidence="1">Whole seedling</tissue>
    </source>
</reference>
<comment type="caution">
    <text evidence="1">The sequence shown here is derived from an EMBL/GenBank/DDBJ whole genome shotgun (WGS) entry which is preliminary data.</text>
</comment>
<gene>
    <name evidence="1" type="ORF">CCACVL1_20440</name>
</gene>
<dbReference type="EMBL" id="AWWV01012394">
    <property type="protein sequence ID" value="OMO67581.1"/>
    <property type="molecule type" value="Genomic_DNA"/>
</dbReference>